<dbReference type="PROSITE" id="PS51258">
    <property type="entry name" value="MHD1"/>
    <property type="match status" value="1"/>
</dbReference>
<accession>A0A087UN34</accession>
<feature type="region of interest" description="Disordered" evidence="4">
    <location>
        <begin position="1"/>
        <end position="22"/>
    </location>
</feature>
<dbReference type="InterPro" id="IPR052095">
    <property type="entry name" value="UNC-13_domain"/>
</dbReference>
<reference evidence="6 7" key="1">
    <citation type="submission" date="2013-11" db="EMBL/GenBank/DDBJ databases">
        <title>Genome sequencing of Stegodyphus mimosarum.</title>
        <authorList>
            <person name="Bechsgaard J."/>
        </authorList>
    </citation>
    <scope>NUCLEOTIDE SEQUENCE [LARGE SCALE GENOMIC DNA]</scope>
</reference>
<comment type="similarity">
    <text evidence="2">Belongs to the unc-13 family.</text>
</comment>
<evidence type="ECO:0000313" key="7">
    <source>
        <dbReference type="Proteomes" id="UP000054359"/>
    </source>
</evidence>
<feature type="compositionally biased region" description="Basic and acidic residues" evidence="4">
    <location>
        <begin position="13"/>
        <end position="22"/>
    </location>
</feature>
<dbReference type="EMBL" id="KK120659">
    <property type="protein sequence ID" value="KFM78773.1"/>
    <property type="molecule type" value="Genomic_DNA"/>
</dbReference>
<evidence type="ECO:0000256" key="2">
    <source>
        <dbReference type="ARBA" id="ARBA00005823"/>
    </source>
</evidence>
<sequence length="822" mass="94878">MLKNAMESSASEIKNKNSFDGRLPEDTRQNLAEFCTKNSVSAFSEALAELLTLMEWHNEKKSPEVHETAIYNALLHLEKAVNQSSAWELYGNDYDGPLINITTFEMNLMEQTVSMYIMNILNENAPPVLFFPLTDLCNPDVIVKWRILEKIASIKVTAEETVYKRKLLHCIDQRIQCEVKNWLTKELEKLKLSGKSTVLKDTETLTKVVKDLKSCVTMAIDVTASEGTLFEDTGVCYFESVSQAVDEKLYPICQEVMESMDVYQQCHQSFHVNMRDSCASSHALYLQLKKLVHFLKFPQKSPKPLKLEDYNSVFAKVFVNLLQVLQSECHNRIKRAIEAEAKDTGANEEKILSSSVIALNCICTVIDEWKHMEMEDEDLQIAFLVKVADIVCDGAKIFAEALEHKLEVSKLQLKDVELTRKACILVNSVEHIRKYLQNIPQKMQWTERLDTIHAEPSSASLKEQVLRILNLIHQSMDSHLEQIRSRILKEIVSRVQRQCDKLRCSWLEGTTTNQSFDKYMNYLDEQMESLHEFLQEDLYPTFLSYFWSSLMMCIQNEFQEGQPPEYAKTIKQNIQDLKEYFLHINIEEWDVHRRLSQQIMDLLELNSKTTFELQLDYYSQIAESIVSPVEYLGHIAFQAGYKVTEADVIDLYINVQKGQRLPARKLEMSELIVKVELCPNTLFPNQLPLKSSPVTEDLDNPVFNELFQFFHLPSDVLSVKGVVIQVRVLNQDNSYSAEAVLLLNQVQNMSGFTSVEFLPVYLMPLRKFDMSHISYQVLESRSRWDKAAKQFISSRLKSDKSQKKFFPCIPGKNMMCNFASNN</sequence>
<dbReference type="Pfam" id="PF00168">
    <property type="entry name" value="C2"/>
    <property type="match status" value="1"/>
</dbReference>
<gene>
    <name evidence="6" type="ORF">X975_05679</name>
</gene>
<dbReference type="InterPro" id="IPR014770">
    <property type="entry name" value="Munc13_1"/>
</dbReference>
<evidence type="ECO:0000256" key="3">
    <source>
        <dbReference type="ARBA" id="ARBA00022483"/>
    </source>
</evidence>
<feature type="non-terminal residue" evidence="6">
    <location>
        <position position="822"/>
    </location>
</feature>
<dbReference type="GO" id="GO:0099503">
    <property type="term" value="C:secretory vesicle"/>
    <property type="evidence" value="ECO:0007669"/>
    <property type="project" value="TreeGrafter"/>
</dbReference>
<evidence type="ECO:0000259" key="5">
    <source>
        <dbReference type="PROSITE" id="PS51258"/>
    </source>
</evidence>
<comment type="subcellular location">
    <subcellularLocation>
        <location evidence="1">Late endosome</location>
    </subcellularLocation>
</comment>
<dbReference type="PANTHER" id="PTHR45999">
    <property type="entry name" value="UNC-13-4A, ISOFORM B"/>
    <property type="match status" value="1"/>
</dbReference>
<dbReference type="Gene3D" id="2.60.40.150">
    <property type="entry name" value="C2 domain"/>
    <property type="match status" value="1"/>
</dbReference>
<feature type="domain" description="MHD1" evidence="5">
    <location>
        <begin position="282"/>
        <end position="402"/>
    </location>
</feature>
<evidence type="ECO:0000256" key="4">
    <source>
        <dbReference type="SAM" id="MobiDB-lite"/>
    </source>
</evidence>
<keyword evidence="3" id="KW-0268">Exocytosis</keyword>
<protein>
    <submittedName>
        <fullName evidence="6">BAI1-associated protein 3</fullName>
    </submittedName>
</protein>
<name>A0A087UN34_STEMI</name>
<dbReference type="GO" id="GO:0006887">
    <property type="term" value="P:exocytosis"/>
    <property type="evidence" value="ECO:0007669"/>
    <property type="project" value="UniProtKB-KW"/>
</dbReference>
<dbReference type="OrthoDB" id="67700at2759"/>
<proteinExistence type="inferred from homology"/>
<evidence type="ECO:0000313" key="6">
    <source>
        <dbReference type="EMBL" id="KFM78773.1"/>
    </source>
</evidence>
<dbReference type="InterPro" id="IPR035892">
    <property type="entry name" value="C2_domain_sf"/>
</dbReference>
<dbReference type="OMA" id="DQEDHEY"/>
<organism evidence="6 7">
    <name type="scientific">Stegodyphus mimosarum</name>
    <name type="common">African social velvet spider</name>
    <dbReference type="NCBI Taxonomy" id="407821"/>
    <lineage>
        <taxon>Eukaryota</taxon>
        <taxon>Metazoa</taxon>
        <taxon>Ecdysozoa</taxon>
        <taxon>Arthropoda</taxon>
        <taxon>Chelicerata</taxon>
        <taxon>Arachnida</taxon>
        <taxon>Araneae</taxon>
        <taxon>Araneomorphae</taxon>
        <taxon>Entelegynae</taxon>
        <taxon>Eresoidea</taxon>
        <taxon>Eresidae</taxon>
        <taxon>Stegodyphus</taxon>
    </lineage>
</organism>
<dbReference type="Proteomes" id="UP000054359">
    <property type="component" value="Unassembled WGS sequence"/>
</dbReference>
<dbReference type="GO" id="GO:0005770">
    <property type="term" value="C:late endosome"/>
    <property type="evidence" value="ECO:0007669"/>
    <property type="project" value="UniProtKB-SubCell"/>
</dbReference>
<feature type="compositionally biased region" description="Polar residues" evidence="4">
    <location>
        <begin position="1"/>
        <end position="12"/>
    </location>
</feature>
<evidence type="ECO:0000256" key="1">
    <source>
        <dbReference type="ARBA" id="ARBA00004603"/>
    </source>
</evidence>
<dbReference type="SUPFAM" id="SSF49562">
    <property type="entry name" value="C2 domain (Calcium/lipid-binding domain, CaLB)"/>
    <property type="match status" value="1"/>
</dbReference>
<dbReference type="PANTHER" id="PTHR45999:SF4">
    <property type="entry name" value="UNC-13-4A, ISOFORM B"/>
    <property type="match status" value="1"/>
</dbReference>
<dbReference type="Gene3D" id="1.10.357.50">
    <property type="match status" value="1"/>
</dbReference>
<dbReference type="AlphaFoldDB" id="A0A087UN34"/>
<keyword evidence="7" id="KW-1185">Reference proteome</keyword>
<dbReference type="InterPro" id="IPR000008">
    <property type="entry name" value="C2_dom"/>
</dbReference>